<dbReference type="RefSeq" id="XP_013242687.1">
    <property type="nucleotide sequence ID" value="XM_013387233.1"/>
</dbReference>
<dbReference type="GO" id="GO:0016787">
    <property type="term" value="F:hydrolase activity"/>
    <property type="evidence" value="ECO:0007669"/>
    <property type="project" value="UniProtKB-KW"/>
</dbReference>
<sequence>MRRALTFLYLGASNQCWQKIEGWGMANADPTSIVLQEPRSKNASTYFEVLVMLFDPSKDPTSLHGGMVKPVYYAVYAKYLAKTLIALCKVGIRAYQLSTQEEPNYGPAKCAGTMINAEVEADIGDLVRPQFDQNDLHDTGLLVLVHKWGSKIYAIDFLNHSQSFAIVIRFTECTRFMQYFHEPWPKTRGQVLITSTINYRMQNVILERDAACGREPVHGPDAAQRLHNCLASVLVHADGSYMLTSTFATIAHGSLATGLRDMEM</sequence>
<evidence type="ECO:0000313" key="2">
    <source>
        <dbReference type="Proteomes" id="UP000027361"/>
    </source>
</evidence>
<dbReference type="Proteomes" id="UP000027361">
    <property type="component" value="Unassembled WGS sequence"/>
</dbReference>
<reference evidence="1 2" key="1">
    <citation type="submission" date="2014-05" db="EMBL/GenBank/DDBJ databases">
        <title>Draft genome sequence of a rare smut relative, Tilletiaria anomala UBC 951.</title>
        <authorList>
            <consortium name="DOE Joint Genome Institute"/>
            <person name="Toome M."/>
            <person name="Kuo A."/>
            <person name="Henrissat B."/>
            <person name="Lipzen A."/>
            <person name="Tritt A."/>
            <person name="Yoshinaga Y."/>
            <person name="Zane M."/>
            <person name="Barry K."/>
            <person name="Grigoriev I.V."/>
            <person name="Spatafora J.W."/>
            <person name="Aimea M.C."/>
        </authorList>
    </citation>
    <scope>NUCLEOTIDE SEQUENCE [LARGE SCALE GENOMIC DNA]</scope>
    <source>
        <strain evidence="1 2">UBC 951</strain>
    </source>
</reference>
<accession>A0A066VRX8</accession>
<gene>
    <name evidence="1" type="ORF">K437DRAFT_294884</name>
</gene>
<dbReference type="GeneID" id="25267239"/>
<dbReference type="InParanoid" id="A0A066VRX8"/>
<keyword evidence="1" id="KW-0378">Hydrolase</keyword>
<name>A0A066VRX8_TILAU</name>
<dbReference type="OrthoDB" id="2160638at2759"/>
<dbReference type="Gene3D" id="3.20.20.80">
    <property type="entry name" value="Glycosidases"/>
    <property type="match status" value="1"/>
</dbReference>
<dbReference type="STRING" id="1037660.A0A066VRX8"/>
<dbReference type="SUPFAM" id="SSF51445">
    <property type="entry name" value="(Trans)glycosidases"/>
    <property type="match status" value="1"/>
</dbReference>
<dbReference type="HOGENOM" id="CLU_1054425_0_0_1"/>
<protein>
    <submittedName>
        <fullName evidence="1">Glycoside hydrolase family 30 protein</fullName>
    </submittedName>
</protein>
<organism evidence="1 2">
    <name type="scientific">Tilletiaria anomala (strain ATCC 24038 / CBS 436.72 / UBC 951)</name>
    <dbReference type="NCBI Taxonomy" id="1037660"/>
    <lineage>
        <taxon>Eukaryota</taxon>
        <taxon>Fungi</taxon>
        <taxon>Dikarya</taxon>
        <taxon>Basidiomycota</taxon>
        <taxon>Ustilaginomycotina</taxon>
        <taxon>Exobasidiomycetes</taxon>
        <taxon>Georgefischeriales</taxon>
        <taxon>Tilletiariaceae</taxon>
        <taxon>Tilletiaria</taxon>
    </lineage>
</organism>
<keyword evidence="2" id="KW-1185">Reference proteome</keyword>
<evidence type="ECO:0000313" key="1">
    <source>
        <dbReference type="EMBL" id="KDN44236.1"/>
    </source>
</evidence>
<dbReference type="AlphaFoldDB" id="A0A066VRX8"/>
<dbReference type="EMBL" id="JMSN01000053">
    <property type="protein sequence ID" value="KDN44236.1"/>
    <property type="molecule type" value="Genomic_DNA"/>
</dbReference>
<proteinExistence type="predicted"/>
<comment type="caution">
    <text evidence="1">The sequence shown here is derived from an EMBL/GenBank/DDBJ whole genome shotgun (WGS) entry which is preliminary data.</text>
</comment>
<dbReference type="InterPro" id="IPR017853">
    <property type="entry name" value="GH"/>
</dbReference>